<evidence type="ECO:0000313" key="1">
    <source>
        <dbReference type="EMBL" id="MCI51342.1"/>
    </source>
</evidence>
<protein>
    <submittedName>
        <fullName evidence="1">Uncharacterized protein</fullName>
    </submittedName>
</protein>
<name>A0A392SSD4_9FABA</name>
<feature type="non-terminal residue" evidence="1">
    <location>
        <position position="23"/>
    </location>
</feature>
<dbReference type="InterPro" id="IPR011009">
    <property type="entry name" value="Kinase-like_dom_sf"/>
</dbReference>
<dbReference type="AlphaFoldDB" id="A0A392SSD4"/>
<organism evidence="1 2">
    <name type="scientific">Trifolium medium</name>
    <dbReference type="NCBI Taxonomy" id="97028"/>
    <lineage>
        <taxon>Eukaryota</taxon>
        <taxon>Viridiplantae</taxon>
        <taxon>Streptophyta</taxon>
        <taxon>Embryophyta</taxon>
        <taxon>Tracheophyta</taxon>
        <taxon>Spermatophyta</taxon>
        <taxon>Magnoliopsida</taxon>
        <taxon>eudicotyledons</taxon>
        <taxon>Gunneridae</taxon>
        <taxon>Pentapetalae</taxon>
        <taxon>rosids</taxon>
        <taxon>fabids</taxon>
        <taxon>Fabales</taxon>
        <taxon>Fabaceae</taxon>
        <taxon>Papilionoideae</taxon>
        <taxon>50 kb inversion clade</taxon>
        <taxon>NPAAA clade</taxon>
        <taxon>Hologalegina</taxon>
        <taxon>IRL clade</taxon>
        <taxon>Trifolieae</taxon>
        <taxon>Trifolium</taxon>
    </lineage>
</organism>
<keyword evidence="2" id="KW-1185">Reference proteome</keyword>
<evidence type="ECO:0000313" key="2">
    <source>
        <dbReference type="Proteomes" id="UP000265520"/>
    </source>
</evidence>
<accession>A0A392SSD4</accession>
<dbReference type="EMBL" id="LXQA010430371">
    <property type="protein sequence ID" value="MCI51342.1"/>
    <property type="molecule type" value="Genomic_DNA"/>
</dbReference>
<dbReference type="SUPFAM" id="SSF56112">
    <property type="entry name" value="Protein kinase-like (PK-like)"/>
    <property type="match status" value="1"/>
</dbReference>
<reference evidence="1 2" key="1">
    <citation type="journal article" date="2018" name="Front. Plant Sci.">
        <title>Red Clover (Trifolium pratense) and Zigzag Clover (T. medium) - A Picture of Genomic Similarities and Differences.</title>
        <authorList>
            <person name="Dluhosova J."/>
            <person name="Istvanek J."/>
            <person name="Nedelnik J."/>
            <person name="Repkova J."/>
        </authorList>
    </citation>
    <scope>NUCLEOTIDE SEQUENCE [LARGE SCALE GENOMIC DNA]</scope>
    <source>
        <strain evidence="2">cv. 10/8</strain>
        <tissue evidence="1">Leaf</tissue>
    </source>
</reference>
<sequence>MKATKNFSFDNKLGEGGFGAVYK</sequence>
<comment type="caution">
    <text evidence="1">The sequence shown here is derived from an EMBL/GenBank/DDBJ whole genome shotgun (WGS) entry which is preliminary data.</text>
</comment>
<proteinExistence type="predicted"/>
<dbReference type="Proteomes" id="UP000265520">
    <property type="component" value="Unassembled WGS sequence"/>
</dbReference>
<dbReference type="Gene3D" id="3.30.200.20">
    <property type="entry name" value="Phosphorylase Kinase, domain 1"/>
    <property type="match status" value="1"/>
</dbReference>